<evidence type="ECO:0000313" key="2">
    <source>
        <dbReference type="EMBL" id="ROO84492.1"/>
    </source>
</evidence>
<dbReference type="RefSeq" id="WP_170201339.1">
    <property type="nucleotide sequence ID" value="NZ_RJKE01000001.1"/>
</dbReference>
<protein>
    <submittedName>
        <fullName evidence="2">TetR family transcriptional regulator</fullName>
    </submittedName>
</protein>
<dbReference type="Pfam" id="PF18598">
    <property type="entry name" value="TetR_C_36"/>
    <property type="match status" value="1"/>
</dbReference>
<dbReference type="EMBL" id="RJKE01000001">
    <property type="protein sequence ID" value="ROO84492.1"/>
    <property type="molecule type" value="Genomic_DNA"/>
</dbReference>
<dbReference type="AlphaFoldDB" id="A0A3N1CT48"/>
<organism evidence="2 3">
    <name type="scientific">Actinocorallia herbida</name>
    <dbReference type="NCBI Taxonomy" id="58109"/>
    <lineage>
        <taxon>Bacteria</taxon>
        <taxon>Bacillati</taxon>
        <taxon>Actinomycetota</taxon>
        <taxon>Actinomycetes</taxon>
        <taxon>Streptosporangiales</taxon>
        <taxon>Thermomonosporaceae</taxon>
        <taxon>Actinocorallia</taxon>
    </lineage>
</organism>
<comment type="caution">
    <text evidence="2">The sequence shown here is derived from an EMBL/GenBank/DDBJ whole genome shotgun (WGS) entry which is preliminary data.</text>
</comment>
<dbReference type="Proteomes" id="UP000272400">
    <property type="component" value="Unassembled WGS sequence"/>
</dbReference>
<proteinExistence type="predicted"/>
<feature type="domain" description="QsdR TetR regulatory C-terminal" evidence="1">
    <location>
        <begin position="110"/>
        <end position="220"/>
    </location>
</feature>
<reference evidence="2 3" key="1">
    <citation type="submission" date="2018-11" db="EMBL/GenBank/DDBJ databases">
        <title>Sequencing the genomes of 1000 actinobacteria strains.</title>
        <authorList>
            <person name="Klenk H.-P."/>
        </authorList>
    </citation>
    <scope>NUCLEOTIDE SEQUENCE [LARGE SCALE GENOMIC DNA]</scope>
    <source>
        <strain evidence="2 3">DSM 44254</strain>
    </source>
</reference>
<gene>
    <name evidence="2" type="ORF">EDD29_2017</name>
</gene>
<accession>A0A3N1CT48</accession>
<dbReference type="InterPro" id="IPR041485">
    <property type="entry name" value="TetR_C_36"/>
</dbReference>
<evidence type="ECO:0000313" key="3">
    <source>
        <dbReference type="Proteomes" id="UP000272400"/>
    </source>
</evidence>
<dbReference type="Gene3D" id="1.10.357.10">
    <property type="entry name" value="Tetracycline Repressor, domain 2"/>
    <property type="match status" value="1"/>
</dbReference>
<sequence length="236" mass="25813">MTPPPAVDPDWHRLAAGVVVDTGRTLATKLSPHLYGESPARSGPLDAFRLARRTFLAGERVDMGVLAGALGVDRATLFRWVGNRDQLLSEVIWSLCYANWRQAIDAATGTGTDRILRIFHFFTQAVMDAEYFRAYLDRERERALRLLSTRAGVQHARVTALFHGLLEVEQQVSGIVLPLPADDTAYLMTRLGEMFIYADLIIGEEPDATKATAAVAAILGAVPSAPPSTTTPPEEQ</sequence>
<evidence type="ECO:0000259" key="1">
    <source>
        <dbReference type="Pfam" id="PF18598"/>
    </source>
</evidence>
<keyword evidence="3" id="KW-1185">Reference proteome</keyword>
<name>A0A3N1CT48_9ACTN</name>